<proteinExistence type="predicted"/>
<evidence type="ECO:0000256" key="9">
    <source>
        <dbReference type="ARBA" id="ARBA00023012"/>
    </source>
</evidence>
<gene>
    <name evidence="12" type="ORF">ACFPWU_06750</name>
</gene>
<dbReference type="InterPro" id="IPR003594">
    <property type="entry name" value="HATPase_dom"/>
</dbReference>
<organism evidence="12 13">
    <name type="scientific">Nocardioides yefusunii</name>
    <dbReference type="NCBI Taxonomy" id="2500546"/>
    <lineage>
        <taxon>Bacteria</taxon>
        <taxon>Bacillati</taxon>
        <taxon>Actinomycetota</taxon>
        <taxon>Actinomycetes</taxon>
        <taxon>Propionibacteriales</taxon>
        <taxon>Nocardioidaceae</taxon>
        <taxon>Nocardioides</taxon>
    </lineage>
</organism>
<keyword evidence="4" id="KW-0597">Phosphoprotein</keyword>
<evidence type="ECO:0000259" key="11">
    <source>
        <dbReference type="PROSITE" id="PS50109"/>
    </source>
</evidence>
<name>A0ABW1QV23_9ACTN</name>
<accession>A0ABW1QV23</accession>
<comment type="catalytic activity">
    <reaction evidence="1">
        <text>ATP + protein L-histidine = ADP + protein N-phospho-L-histidine.</text>
        <dbReference type="EC" id="2.7.13.3"/>
    </reaction>
</comment>
<dbReference type="Gene3D" id="3.30.565.10">
    <property type="entry name" value="Histidine kinase-like ATPase, C-terminal domain"/>
    <property type="match status" value="1"/>
</dbReference>
<dbReference type="Gene3D" id="1.10.287.130">
    <property type="match status" value="1"/>
</dbReference>
<keyword evidence="5" id="KW-0808">Transferase</keyword>
<evidence type="ECO:0000256" key="8">
    <source>
        <dbReference type="ARBA" id="ARBA00022840"/>
    </source>
</evidence>
<sequence length="348" mass="36509">MESARAPVGAGAAARLQAEVPDIWPGLCEVLSAALGEARVDVVADSPDGPVTVVRAPGRVPRDSEVAHHEPLRCGTGREFATLVVVKRGPEPFTERQTAHVRAVGESLCAAREVAVLQGVVFDLEEQVARAPEALSDGAGQLAHDINNPLAATSMSLEIARDEVTDPLVAKLLDRAVNGTRRMKRMVADLVAFSAAPGPGVANLEDSLVRLCDEFSGTAVAEVRGVGTDVLLPFTPAHLDLLMVALLENAVKFAHDDQDPLVEVVAGASSERDGWVRVSVHDAGRGIAPDHHDRVFTPTVRLDRRVPGLGLGLATVRRLVAGAGGRTGVAESHLGGAEVWFEVPSVAG</sequence>
<dbReference type="SUPFAM" id="SSF47384">
    <property type="entry name" value="Homodimeric domain of signal transducing histidine kinase"/>
    <property type="match status" value="1"/>
</dbReference>
<evidence type="ECO:0000256" key="7">
    <source>
        <dbReference type="ARBA" id="ARBA00022777"/>
    </source>
</evidence>
<evidence type="ECO:0000313" key="12">
    <source>
        <dbReference type="EMBL" id="MFC6153364.1"/>
    </source>
</evidence>
<evidence type="ECO:0000256" key="6">
    <source>
        <dbReference type="ARBA" id="ARBA00022741"/>
    </source>
</evidence>
<evidence type="ECO:0000256" key="2">
    <source>
        <dbReference type="ARBA" id="ARBA00004236"/>
    </source>
</evidence>
<dbReference type="InterPro" id="IPR036890">
    <property type="entry name" value="HATPase_C_sf"/>
</dbReference>
<dbReference type="PANTHER" id="PTHR42878:SF7">
    <property type="entry name" value="SENSOR HISTIDINE KINASE GLRK"/>
    <property type="match status" value="1"/>
</dbReference>
<dbReference type="Pfam" id="PF00512">
    <property type="entry name" value="HisKA"/>
    <property type="match status" value="1"/>
</dbReference>
<keyword evidence="6" id="KW-0547">Nucleotide-binding</keyword>
<dbReference type="InterPro" id="IPR005467">
    <property type="entry name" value="His_kinase_dom"/>
</dbReference>
<dbReference type="InterPro" id="IPR036097">
    <property type="entry name" value="HisK_dim/P_sf"/>
</dbReference>
<dbReference type="Pfam" id="PF02518">
    <property type="entry name" value="HATPase_c"/>
    <property type="match status" value="1"/>
</dbReference>
<evidence type="ECO:0000256" key="5">
    <source>
        <dbReference type="ARBA" id="ARBA00022679"/>
    </source>
</evidence>
<keyword evidence="13" id="KW-1185">Reference proteome</keyword>
<dbReference type="GO" id="GO:0016301">
    <property type="term" value="F:kinase activity"/>
    <property type="evidence" value="ECO:0007669"/>
    <property type="project" value="UniProtKB-KW"/>
</dbReference>
<dbReference type="InterPro" id="IPR003661">
    <property type="entry name" value="HisK_dim/P_dom"/>
</dbReference>
<evidence type="ECO:0000256" key="1">
    <source>
        <dbReference type="ARBA" id="ARBA00000085"/>
    </source>
</evidence>
<feature type="domain" description="Histidine kinase" evidence="11">
    <location>
        <begin position="141"/>
        <end position="347"/>
    </location>
</feature>
<dbReference type="PROSITE" id="PS50109">
    <property type="entry name" value="HIS_KIN"/>
    <property type="match status" value="1"/>
</dbReference>
<dbReference type="EMBL" id="JBHSQI010000003">
    <property type="protein sequence ID" value="MFC6153364.1"/>
    <property type="molecule type" value="Genomic_DNA"/>
</dbReference>
<dbReference type="SUPFAM" id="SSF55874">
    <property type="entry name" value="ATPase domain of HSP90 chaperone/DNA topoisomerase II/histidine kinase"/>
    <property type="match status" value="1"/>
</dbReference>
<dbReference type="RefSeq" id="WP_128221200.1">
    <property type="nucleotide sequence ID" value="NZ_CP034929.1"/>
</dbReference>
<dbReference type="InterPro" id="IPR050351">
    <property type="entry name" value="BphY/WalK/GraS-like"/>
</dbReference>
<dbReference type="SMART" id="SM00387">
    <property type="entry name" value="HATPase_c"/>
    <property type="match status" value="1"/>
</dbReference>
<dbReference type="PRINTS" id="PR00344">
    <property type="entry name" value="BCTRLSENSOR"/>
</dbReference>
<evidence type="ECO:0000256" key="10">
    <source>
        <dbReference type="ARBA" id="ARBA00039401"/>
    </source>
</evidence>
<dbReference type="EC" id="2.7.13.3" evidence="3"/>
<keyword evidence="7 12" id="KW-0418">Kinase</keyword>
<comment type="caution">
    <text evidence="12">The sequence shown here is derived from an EMBL/GenBank/DDBJ whole genome shotgun (WGS) entry which is preliminary data.</text>
</comment>
<evidence type="ECO:0000256" key="4">
    <source>
        <dbReference type="ARBA" id="ARBA00022553"/>
    </source>
</evidence>
<protein>
    <recommendedName>
        <fullName evidence="10">Sensor-like histidine kinase SenX3</fullName>
        <ecNumber evidence="3">2.7.13.3</ecNumber>
    </recommendedName>
</protein>
<evidence type="ECO:0000313" key="13">
    <source>
        <dbReference type="Proteomes" id="UP001596098"/>
    </source>
</evidence>
<keyword evidence="8" id="KW-0067">ATP-binding</keyword>
<dbReference type="PANTHER" id="PTHR42878">
    <property type="entry name" value="TWO-COMPONENT HISTIDINE KINASE"/>
    <property type="match status" value="1"/>
</dbReference>
<comment type="subcellular location">
    <subcellularLocation>
        <location evidence="2">Cell membrane</location>
    </subcellularLocation>
</comment>
<evidence type="ECO:0000256" key="3">
    <source>
        <dbReference type="ARBA" id="ARBA00012438"/>
    </source>
</evidence>
<dbReference type="SMART" id="SM00388">
    <property type="entry name" value="HisKA"/>
    <property type="match status" value="1"/>
</dbReference>
<dbReference type="CDD" id="cd00082">
    <property type="entry name" value="HisKA"/>
    <property type="match status" value="1"/>
</dbReference>
<reference evidence="13" key="1">
    <citation type="journal article" date="2019" name="Int. J. Syst. Evol. Microbiol.">
        <title>The Global Catalogue of Microorganisms (GCM) 10K type strain sequencing project: providing services to taxonomists for standard genome sequencing and annotation.</title>
        <authorList>
            <consortium name="The Broad Institute Genomics Platform"/>
            <consortium name="The Broad Institute Genome Sequencing Center for Infectious Disease"/>
            <person name="Wu L."/>
            <person name="Ma J."/>
        </authorList>
    </citation>
    <scope>NUCLEOTIDE SEQUENCE [LARGE SCALE GENOMIC DNA]</scope>
    <source>
        <strain evidence="13">DFY28</strain>
    </source>
</reference>
<dbReference type="InterPro" id="IPR004358">
    <property type="entry name" value="Sig_transdc_His_kin-like_C"/>
</dbReference>
<dbReference type="Proteomes" id="UP001596098">
    <property type="component" value="Unassembled WGS sequence"/>
</dbReference>
<keyword evidence="9" id="KW-0902">Two-component regulatory system</keyword>